<keyword evidence="1" id="KW-0472">Membrane</keyword>
<dbReference type="KEGG" id="aau:AAur_1869"/>
<gene>
    <name evidence="3" type="ordered locus">AAur_1869</name>
</gene>
<keyword evidence="1" id="KW-0812">Transmembrane</keyword>
<dbReference type="Gene3D" id="3.20.20.450">
    <property type="entry name" value="EAL domain"/>
    <property type="match status" value="1"/>
</dbReference>
<feature type="transmembrane region" description="Helical" evidence="1">
    <location>
        <begin position="19"/>
        <end position="38"/>
    </location>
</feature>
<dbReference type="AlphaFoldDB" id="A1R5V6"/>
<dbReference type="PROSITE" id="PS50883">
    <property type="entry name" value="EAL"/>
    <property type="match status" value="1"/>
</dbReference>
<name>A1R5V6_PAEAT</name>
<evidence type="ECO:0000256" key="1">
    <source>
        <dbReference type="SAM" id="Phobius"/>
    </source>
</evidence>
<dbReference type="eggNOG" id="COG2200">
    <property type="taxonomic scope" value="Bacteria"/>
</dbReference>
<dbReference type="GO" id="GO:0071111">
    <property type="term" value="F:cyclic-guanylate-specific phosphodiesterase activity"/>
    <property type="evidence" value="ECO:0007669"/>
    <property type="project" value="InterPro"/>
</dbReference>
<accession>A1R5V6</accession>
<feature type="domain" description="EAL" evidence="2">
    <location>
        <begin position="106"/>
        <end position="350"/>
    </location>
</feature>
<evidence type="ECO:0000313" key="4">
    <source>
        <dbReference type="Proteomes" id="UP000000637"/>
    </source>
</evidence>
<dbReference type="SUPFAM" id="SSF141868">
    <property type="entry name" value="EAL domain-like"/>
    <property type="match status" value="1"/>
</dbReference>
<dbReference type="InterPro" id="IPR050706">
    <property type="entry name" value="Cyclic-di-GMP_PDE-like"/>
</dbReference>
<dbReference type="InterPro" id="IPR001633">
    <property type="entry name" value="EAL_dom"/>
</dbReference>
<dbReference type="InterPro" id="IPR035919">
    <property type="entry name" value="EAL_sf"/>
</dbReference>
<dbReference type="SMART" id="SM00052">
    <property type="entry name" value="EAL"/>
    <property type="match status" value="1"/>
</dbReference>
<evidence type="ECO:0000313" key="3">
    <source>
        <dbReference type="EMBL" id="ABM09442.1"/>
    </source>
</evidence>
<proteinExistence type="predicted"/>
<evidence type="ECO:0000259" key="2">
    <source>
        <dbReference type="PROSITE" id="PS50883"/>
    </source>
</evidence>
<keyword evidence="1" id="KW-1133">Transmembrane helix</keyword>
<dbReference type="Pfam" id="PF00563">
    <property type="entry name" value="EAL"/>
    <property type="match status" value="1"/>
</dbReference>
<dbReference type="EMBL" id="CP000474">
    <property type="protein sequence ID" value="ABM09442.1"/>
    <property type="molecule type" value="Genomic_DNA"/>
</dbReference>
<sequence length="365" mass="39021">MCPALTDGVPPHKSVGSRWLLCLLFGGVLSTLSVLLPLAFGLEPWAGLEAHARVCTLITVLLFPAAVHGTWRLIRHRDGELIEASHTFGPMELATADVPRALSRRDQDIAARVDSLLTTRSLTVVFQPICHLGTGEVVGVEALTRIIGPPFRSVDQWFTDAESIGRGLELEFLALKMALAAAAGLPAHVYVAVNLSPSACLDVRLSGIVRKSGLRPERIVVELTERSPVADYARLTAALAPLRSAGVRIAIDDVGAGFSSMRHILRLNPELIKLDRSIVAGVDTNPGQKALLAAMLSFSSHIGAGLVAEGIETSSELATLAELGVKTGQGYLLGRPSVLRAIGSHSWWRNRLPASAIDDRHHIQG</sequence>
<organism evidence="3 4">
    <name type="scientific">Paenarthrobacter aurescens (strain TC1)</name>
    <dbReference type="NCBI Taxonomy" id="290340"/>
    <lineage>
        <taxon>Bacteria</taxon>
        <taxon>Bacillati</taxon>
        <taxon>Actinomycetota</taxon>
        <taxon>Actinomycetes</taxon>
        <taxon>Micrococcales</taxon>
        <taxon>Micrococcaceae</taxon>
        <taxon>Paenarthrobacter</taxon>
    </lineage>
</organism>
<dbReference type="PANTHER" id="PTHR33121:SF76">
    <property type="entry name" value="SIGNALING PROTEIN"/>
    <property type="match status" value="1"/>
</dbReference>
<protein>
    <submittedName>
        <fullName evidence="3">EAL domain protein</fullName>
    </submittedName>
</protein>
<keyword evidence="4" id="KW-1185">Reference proteome</keyword>
<reference evidence="3 4" key="1">
    <citation type="journal article" date="2006" name="PLoS Genet.">
        <title>Secrets of soil survival revealed by the genome sequence of Arthrobacter aurescens TC1.</title>
        <authorList>
            <person name="Mongodin E.F."/>
            <person name="Shapir N."/>
            <person name="Daugherty S.C."/>
            <person name="DeBoy R.T."/>
            <person name="Emerson J.B."/>
            <person name="Shvartzbeyn A."/>
            <person name="Radune D."/>
            <person name="Vamathevan J."/>
            <person name="Riggs F."/>
            <person name="Grinberg V."/>
            <person name="Khouri H."/>
            <person name="Wackett L.P."/>
            <person name="Nelson K.E."/>
            <person name="Sadowsky M.J."/>
        </authorList>
    </citation>
    <scope>NUCLEOTIDE SEQUENCE [LARGE SCALE GENOMIC DNA]</scope>
    <source>
        <strain evidence="3 4">TC1</strain>
    </source>
</reference>
<dbReference type="STRING" id="290340.AAur_1869"/>
<dbReference type="HOGENOM" id="CLU_000445_70_50_11"/>
<feature type="transmembrane region" description="Helical" evidence="1">
    <location>
        <begin position="50"/>
        <end position="67"/>
    </location>
</feature>
<dbReference type="Proteomes" id="UP000000637">
    <property type="component" value="Chromosome"/>
</dbReference>
<dbReference type="CDD" id="cd01948">
    <property type="entry name" value="EAL"/>
    <property type="match status" value="1"/>
</dbReference>
<dbReference type="PANTHER" id="PTHR33121">
    <property type="entry name" value="CYCLIC DI-GMP PHOSPHODIESTERASE PDEF"/>
    <property type="match status" value="1"/>
</dbReference>